<dbReference type="EMBL" id="CAIJEO010000002">
    <property type="protein sequence ID" value="CAD0085323.1"/>
    <property type="molecule type" value="Genomic_DNA"/>
</dbReference>
<dbReference type="Proteomes" id="UP000714618">
    <property type="component" value="Unassembled WGS sequence"/>
</dbReference>
<accession>A0A9N8P852</accession>
<protein>
    <submittedName>
        <fullName evidence="2">Uncharacterized protein</fullName>
    </submittedName>
</protein>
<organism evidence="2 3">
    <name type="scientific">Aureobasidium mustum</name>
    <dbReference type="NCBI Taxonomy" id="2773714"/>
    <lineage>
        <taxon>Eukaryota</taxon>
        <taxon>Fungi</taxon>
        <taxon>Dikarya</taxon>
        <taxon>Ascomycota</taxon>
        <taxon>Pezizomycotina</taxon>
        <taxon>Dothideomycetes</taxon>
        <taxon>Dothideomycetidae</taxon>
        <taxon>Dothideales</taxon>
        <taxon>Saccotheciaceae</taxon>
        <taxon>Aureobasidium</taxon>
    </lineage>
</organism>
<feature type="region of interest" description="Disordered" evidence="1">
    <location>
        <begin position="1"/>
        <end position="131"/>
    </location>
</feature>
<dbReference type="OrthoDB" id="3906083at2759"/>
<evidence type="ECO:0000256" key="1">
    <source>
        <dbReference type="SAM" id="MobiDB-lite"/>
    </source>
</evidence>
<dbReference type="AlphaFoldDB" id="A0A9N8P852"/>
<gene>
    <name evidence="2" type="ORF">AWRI4233_LOCUS146</name>
</gene>
<evidence type="ECO:0000313" key="3">
    <source>
        <dbReference type="Proteomes" id="UP000714618"/>
    </source>
</evidence>
<name>A0A9N8P852_9PEZI</name>
<feature type="compositionally biased region" description="Polar residues" evidence="1">
    <location>
        <begin position="25"/>
        <end position="48"/>
    </location>
</feature>
<keyword evidence="3" id="KW-1185">Reference proteome</keyword>
<comment type="caution">
    <text evidence="2">The sequence shown here is derived from an EMBL/GenBank/DDBJ whole genome shotgun (WGS) entry which is preliminary data.</text>
</comment>
<reference evidence="2" key="1">
    <citation type="submission" date="2020-06" db="EMBL/GenBank/DDBJ databases">
        <authorList>
            <person name="Onetto C."/>
        </authorList>
    </citation>
    <scope>NUCLEOTIDE SEQUENCE</scope>
</reference>
<sequence>MAENEHIMTTRSKQKSRVDAADQPDTANAPSATSSKHITRSTSITNFKAPSRNIDLETNSKVYGKKPVYNPDPNSDSEDNITVSKPVTRKKQVYNPDPGSDAEDKITVAEPASTTKPRASRGKKVQGSKLLGSINDDMLGLALEDDNAPLKAQASTSKNTVTKHKSTTKKPEAPRKQKNKAQTSEHEFHEPTSPFQAPGPRATHPDYPDLPPEVPVDDEGIQ</sequence>
<feature type="region of interest" description="Disordered" evidence="1">
    <location>
        <begin position="150"/>
        <end position="222"/>
    </location>
</feature>
<proteinExistence type="predicted"/>
<evidence type="ECO:0000313" key="2">
    <source>
        <dbReference type="EMBL" id="CAD0085323.1"/>
    </source>
</evidence>